<proteinExistence type="predicted"/>
<dbReference type="AlphaFoldDB" id="A0A1H9WW14"/>
<protein>
    <submittedName>
        <fullName evidence="2">Transcriptional regulator, AlpA family</fullName>
    </submittedName>
</protein>
<sequence>MAKAEPKMTVEDVCGELRISRKTFYEWKVKGKAPHMTKLPNGEWRIERSDFDSWYKGLSEAA</sequence>
<evidence type="ECO:0000313" key="2">
    <source>
        <dbReference type="EMBL" id="SES38118.1"/>
    </source>
</evidence>
<evidence type="ECO:0000259" key="1">
    <source>
        <dbReference type="Pfam" id="PF12728"/>
    </source>
</evidence>
<reference evidence="3" key="1">
    <citation type="submission" date="2016-10" db="EMBL/GenBank/DDBJ databases">
        <authorList>
            <person name="Varghese N."/>
            <person name="Submissions S."/>
        </authorList>
    </citation>
    <scope>NUCLEOTIDE SEQUENCE [LARGE SCALE GENOMIC DNA]</scope>
    <source>
        <strain evidence="3">CGMCC 4.3525</strain>
    </source>
</reference>
<dbReference type="OrthoDB" id="194758at2"/>
<keyword evidence="3" id="KW-1185">Reference proteome</keyword>
<dbReference type="EMBL" id="FOFR01000048">
    <property type="protein sequence ID" value="SES38118.1"/>
    <property type="molecule type" value="Genomic_DNA"/>
</dbReference>
<dbReference type="RefSeq" id="WP_089962605.1">
    <property type="nucleotide sequence ID" value="NZ_FOFR01000048.1"/>
</dbReference>
<dbReference type="InterPro" id="IPR041657">
    <property type="entry name" value="HTH_17"/>
</dbReference>
<organism evidence="2 3">
    <name type="scientific">Lentzea xinjiangensis</name>
    <dbReference type="NCBI Taxonomy" id="402600"/>
    <lineage>
        <taxon>Bacteria</taxon>
        <taxon>Bacillati</taxon>
        <taxon>Actinomycetota</taxon>
        <taxon>Actinomycetes</taxon>
        <taxon>Pseudonocardiales</taxon>
        <taxon>Pseudonocardiaceae</taxon>
        <taxon>Lentzea</taxon>
    </lineage>
</organism>
<evidence type="ECO:0000313" key="3">
    <source>
        <dbReference type="Proteomes" id="UP000199352"/>
    </source>
</evidence>
<feature type="domain" description="Helix-turn-helix" evidence="1">
    <location>
        <begin position="8"/>
        <end position="56"/>
    </location>
</feature>
<accession>A0A1H9WW14</accession>
<name>A0A1H9WW14_9PSEU</name>
<dbReference type="Pfam" id="PF12728">
    <property type="entry name" value="HTH_17"/>
    <property type="match status" value="1"/>
</dbReference>
<dbReference type="STRING" id="402600.SAMN05216188_1485"/>
<dbReference type="Proteomes" id="UP000199352">
    <property type="component" value="Unassembled WGS sequence"/>
</dbReference>
<gene>
    <name evidence="2" type="ORF">SAMN05216188_1485</name>
</gene>